<evidence type="ECO:0000256" key="7">
    <source>
        <dbReference type="ARBA" id="ARBA00024211"/>
    </source>
</evidence>
<dbReference type="PANTHER" id="PTHR31083:SF5">
    <property type="entry name" value="PROTEIN SOSEKI 1"/>
    <property type="match status" value="1"/>
</dbReference>
<dbReference type="AlphaFoldDB" id="A0A6G1DWX8"/>
<gene>
    <name evidence="10" type="ORF">E2562_016929</name>
</gene>
<dbReference type="OrthoDB" id="1907705at2759"/>
<keyword evidence="3" id="KW-1003">Cell membrane</keyword>
<keyword evidence="6" id="KW-0131">Cell cycle</keyword>
<dbReference type="InterPro" id="IPR048351">
    <property type="entry name" value="SOK_DIX"/>
</dbReference>
<evidence type="ECO:0000256" key="5">
    <source>
        <dbReference type="ARBA" id="ARBA00023136"/>
    </source>
</evidence>
<feature type="region of interest" description="Disordered" evidence="8">
    <location>
        <begin position="307"/>
        <end position="342"/>
    </location>
</feature>
<evidence type="ECO:0000256" key="6">
    <source>
        <dbReference type="ARBA" id="ARBA00023306"/>
    </source>
</evidence>
<feature type="region of interest" description="Disordered" evidence="8">
    <location>
        <begin position="364"/>
        <end position="409"/>
    </location>
</feature>
<dbReference type="GO" id="GO:0005886">
    <property type="term" value="C:plasma membrane"/>
    <property type="evidence" value="ECO:0007669"/>
    <property type="project" value="UniProtKB-SubCell"/>
</dbReference>
<comment type="similarity">
    <text evidence="7">Belongs to the SOSEKI family.</text>
</comment>
<feature type="compositionally biased region" description="Basic and acidic residues" evidence="8">
    <location>
        <begin position="312"/>
        <end position="333"/>
    </location>
</feature>
<evidence type="ECO:0000259" key="9">
    <source>
        <dbReference type="Pfam" id="PF06136"/>
    </source>
</evidence>
<dbReference type="Pfam" id="PF06136">
    <property type="entry name" value="SOK"/>
    <property type="match status" value="1"/>
</dbReference>
<evidence type="ECO:0000256" key="1">
    <source>
        <dbReference type="ARBA" id="ARBA00004413"/>
    </source>
</evidence>
<reference evidence="10 11" key="1">
    <citation type="submission" date="2019-11" db="EMBL/GenBank/DDBJ databases">
        <title>Whole genome sequence of Oryza granulata.</title>
        <authorList>
            <person name="Li W."/>
        </authorList>
    </citation>
    <scope>NUCLEOTIDE SEQUENCE [LARGE SCALE GENOMIC DNA]</scope>
    <source>
        <strain evidence="11">cv. Menghai</strain>
        <tissue evidence="10">Leaf</tissue>
    </source>
</reference>
<comment type="subcellular location">
    <subcellularLocation>
        <location evidence="1">Cell membrane</location>
        <topology evidence="1">Peripheral membrane protein</topology>
        <orientation evidence="1">Cytoplasmic side</orientation>
    </subcellularLocation>
</comment>
<evidence type="ECO:0000256" key="3">
    <source>
        <dbReference type="ARBA" id="ARBA00022475"/>
    </source>
</evidence>
<accession>A0A6G1DWX8</accession>
<evidence type="ECO:0000313" key="11">
    <source>
        <dbReference type="Proteomes" id="UP000479710"/>
    </source>
</evidence>
<evidence type="ECO:0000313" key="10">
    <source>
        <dbReference type="EMBL" id="KAF0917128.1"/>
    </source>
</evidence>
<protein>
    <recommendedName>
        <fullName evidence="9">SOSEKI DIX-like domain-containing protein</fullName>
    </recommendedName>
</protein>
<keyword evidence="11" id="KW-1185">Reference proteome</keyword>
<dbReference type="EMBL" id="SPHZ02000005">
    <property type="protein sequence ID" value="KAF0917128.1"/>
    <property type="molecule type" value="Genomic_DNA"/>
</dbReference>
<feature type="domain" description="SOSEKI DIX-like" evidence="9">
    <location>
        <begin position="20"/>
        <end position="105"/>
    </location>
</feature>
<name>A0A6G1DWX8_9ORYZ</name>
<dbReference type="GO" id="GO:0051301">
    <property type="term" value="P:cell division"/>
    <property type="evidence" value="ECO:0007669"/>
    <property type="project" value="UniProtKB-KW"/>
</dbReference>
<keyword evidence="2" id="KW-0217">Developmental protein</keyword>
<evidence type="ECO:0000256" key="8">
    <source>
        <dbReference type="SAM" id="MobiDB-lite"/>
    </source>
</evidence>
<dbReference type="GO" id="GO:0051258">
    <property type="term" value="P:protein polymerization"/>
    <property type="evidence" value="ECO:0007669"/>
    <property type="project" value="UniProtKB-ARBA"/>
</dbReference>
<feature type="compositionally biased region" description="Basic and acidic residues" evidence="8">
    <location>
        <begin position="116"/>
        <end position="144"/>
    </location>
</feature>
<feature type="region of interest" description="Disordered" evidence="8">
    <location>
        <begin position="108"/>
        <end position="188"/>
    </location>
</feature>
<comment type="caution">
    <text evidence="10">The sequence shown here is derived from an EMBL/GenBank/DDBJ whole genome shotgun (WGS) entry which is preliminary data.</text>
</comment>
<keyword evidence="5" id="KW-0472">Membrane</keyword>
<evidence type="ECO:0000256" key="4">
    <source>
        <dbReference type="ARBA" id="ARBA00022618"/>
    </source>
</evidence>
<evidence type="ECO:0000256" key="2">
    <source>
        <dbReference type="ARBA" id="ARBA00022473"/>
    </source>
</evidence>
<sequence>MEKGGGSQKGGGGGEVRRINVVYFLSRGGRTDHPHLFRVNHLPRVGVRLRDVKRWLSELRGKDMPDNFSWSYKRKYKAGYIWLDLMDDDLITPISDNEYVLKGCDVRRAPPPCTEAPKEKSSSLAEEPKELNSQKEKVARDQKQVEVVIQVTTAPDSDERSSKTPPPADQYSAGGESGPAPRRTVPFKNDLSRDLHDENTKQQQQQQEAVKSFSKAVVARSAPAGEKVKGAAGGRISNHPPAVGRARRMHLAQLLHNILTCGAADADDTALRPVLRQSVAGAADDDWPSTPVCPGIDGCGLRVSKKVKVRRGGKEKAKQKRDGGKRDGGDAHKPASLPRCSQCGKEFKPQELHSHMQSCRVFRERMRSSTSSRVSVDRSRSSAAARTSSKFAAGDTSERPSAALLLRDS</sequence>
<dbReference type="Proteomes" id="UP000479710">
    <property type="component" value="Unassembled WGS sequence"/>
</dbReference>
<proteinExistence type="inferred from homology"/>
<organism evidence="10 11">
    <name type="scientific">Oryza meyeriana var. granulata</name>
    <dbReference type="NCBI Taxonomy" id="110450"/>
    <lineage>
        <taxon>Eukaryota</taxon>
        <taxon>Viridiplantae</taxon>
        <taxon>Streptophyta</taxon>
        <taxon>Embryophyta</taxon>
        <taxon>Tracheophyta</taxon>
        <taxon>Spermatophyta</taxon>
        <taxon>Magnoliopsida</taxon>
        <taxon>Liliopsida</taxon>
        <taxon>Poales</taxon>
        <taxon>Poaceae</taxon>
        <taxon>BOP clade</taxon>
        <taxon>Oryzoideae</taxon>
        <taxon>Oryzeae</taxon>
        <taxon>Oryzinae</taxon>
        <taxon>Oryza</taxon>
        <taxon>Oryza meyeriana</taxon>
    </lineage>
</organism>
<keyword evidence="4" id="KW-0132">Cell division</keyword>
<dbReference type="PANTHER" id="PTHR31083">
    <property type="entry name" value="UPSTREAM OF FLC PROTEIN (DUF966)"/>
    <property type="match status" value="1"/>
</dbReference>
<dbReference type="InterPro" id="IPR010369">
    <property type="entry name" value="SOK"/>
</dbReference>